<comment type="caution">
    <text evidence="2">The sequence shown here is derived from an EMBL/GenBank/DDBJ whole genome shotgun (WGS) entry which is preliminary data.</text>
</comment>
<sequence length="46" mass="4767">SSRAVTKIATPSRTVAVPTSCRPGNNNTSLRSPGSDDVIVSARIVK</sequence>
<dbReference type="EMBL" id="CASHTH010001887">
    <property type="protein sequence ID" value="CAI8021357.1"/>
    <property type="molecule type" value="Genomic_DNA"/>
</dbReference>
<protein>
    <submittedName>
        <fullName evidence="2">Uncharacterized protein</fullName>
    </submittedName>
</protein>
<reference evidence="2" key="1">
    <citation type="submission" date="2023-03" db="EMBL/GenBank/DDBJ databases">
        <authorList>
            <person name="Steffen K."/>
            <person name="Cardenas P."/>
        </authorList>
    </citation>
    <scope>NUCLEOTIDE SEQUENCE</scope>
</reference>
<name>A0AA35WPC6_GEOBA</name>
<evidence type="ECO:0000256" key="1">
    <source>
        <dbReference type="SAM" id="MobiDB-lite"/>
    </source>
</evidence>
<evidence type="ECO:0000313" key="2">
    <source>
        <dbReference type="EMBL" id="CAI8021357.1"/>
    </source>
</evidence>
<feature type="non-terminal residue" evidence="2">
    <location>
        <position position="46"/>
    </location>
</feature>
<feature type="compositionally biased region" description="Polar residues" evidence="1">
    <location>
        <begin position="1"/>
        <end position="13"/>
    </location>
</feature>
<proteinExistence type="predicted"/>
<feature type="region of interest" description="Disordered" evidence="1">
    <location>
        <begin position="1"/>
        <end position="35"/>
    </location>
</feature>
<evidence type="ECO:0000313" key="3">
    <source>
        <dbReference type="Proteomes" id="UP001174909"/>
    </source>
</evidence>
<dbReference type="Proteomes" id="UP001174909">
    <property type="component" value="Unassembled WGS sequence"/>
</dbReference>
<feature type="compositionally biased region" description="Polar residues" evidence="1">
    <location>
        <begin position="22"/>
        <end position="32"/>
    </location>
</feature>
<accession>A0AA35WPC6</accession>
<gene>
    <name evidence="2" type="ORF">GBAR_LOCUS12676</name>
</gene>
<dbReference type="AlphaFoldDB" id="A0AA35WPC6"/>
<keyword evidence="3" id="KW-1185">Reference proteome</keyword>
<organism evidence="2 3">
    <name type="scientific">Geodia barretti</name>
    <name type="common">Barrett's horny sponge</name>
    <dbReference type="NCBI Taxonomy" id="519541"/>
    <lineage>
        <taxon>Eukaryota</taxon>
        <taxon>Metazoa</taxon>
        <taxon>Porifera</taxon>
        <taxon>Demospongiae</taxon>
        <taxon>Heteroscleromorpha</taxon>
        <taxon>Tetractinellida</taxon>
        <taxon>Astrophorina</taxon>
        <taxon>Geodiidae</taxon>
        <taxon>Geodia</taxon>
    </lineage>
</organism>